<dbReference type="NCBIfam" id="TIGR02876">
    <property type="entry name" value="spore_yqfD"/>
    <property type="match status" value="1"/>
</dbReference>
<keyword evidence="1" id="KW-0812">Transmembrane</keyword>
<sequence>MFLVHLWNYIRGYVIIIAKGGGIERFINICTRRQILLWDIVRKDSDSVILKASLRGFMLMRPAARKSGCRIHILKKCGLPFILRRFRRRRGFKVGLIFFAALIVFFTSMIWEIEIQGCSNEVAEKIMKVLDEQDIRRGSFKMGLNPKRIAADILMHVEDIAWAGVQIQGVKMTISVQNITPRPEVVDENAYSNLVAERDGLITGIEVLAGALKVKEGDTVKKGQLLVSGKLEAQNPEFGTKYVHALGRIMARTWYDVRVPLDYEYTKRVRTGRTHENTYIRILNLRIGLFGNRNAFEDYDSVSYDKTVNGPFNLELPIGLTVEKQYEVTEKKVRLSPEEAEALALEKARLALNRELSPDCRVLDERVNILRSKTGETYLELILECEEDIAGQQPLGGD</sequence>
<dbReference type="Proteomes" id="UP000324781">
    <property type="component" value="Unassembled WGS sequence"/>
</dbReference>
<proteinExistence type="predicted"/>
<dbReference type="InterPro" id="IPR010690">
    <property type="entry name" value="YqfD"/>
</dbReference>
<dbReference type="Pfam" id="PF06898">
    <property type="entry name" value="YqfD"/>
    <property type="match status" value="1"/>
</dbReference>
<dbReference type="EMBL" id="FQZP01000063">
    <property type="protein sequence ID" value="SHJ50765.1"/>
    <property type="molecule type" value="Genomic_DNA"/>
</dbReference>
<organism evidence="2 3">
    <name type="scientific">Thermoclostridium caenicola</name>
    <dbReference type="NCBI Taxonomy" id="659425"/>
    <lineage>
        <taxon>Bacteria</taxon>
        <taxon>Bacillati</taxon>
        <taxon>Bacillota</taxon>
        <taxon>Clostridia</taxon>
        <taxon>Eubacteriales</taxon>
        <taxon>Oscillospiraceae</taxon>
        <taxon>Thermoclostridium</taxon>
    </lineage>
</organism>
<protein>
    <submittedName>
        <fullName evidence="2">Similar to stage IV sporulation protein</fullName>
    </submittedName>
</protein>
<dbReference type="PIRSF" id="PIRSF029895">
    <property type="entry name" value="SpoIV"/>
    <property type="match status" value="1"/>
</dbReference>
<dbReference type="OrthoDB" id="1640349at2"/>
<keyword evidence="1" id="KW-1133">Transmembrane helix</keyword>
<dbReference type="AlphaFoldDB" id="A0A1M6JVL7"/>
<accession>A0A1M6JVL7</accession>
<name>A0A1M6JVL7_9FIRM</name>
<gene>
    <name evidence="2" type="ORF">SAMN05444373_10633</name>
</gene>
<evidence type="ECO:0000313" key="3">
    <source>
        <dbReference type="Proteomes" id="UP000324781"/>
    </source>
</evidence>
<dbReference type="RefSeq" id="WP_149679570.1">
    <property type="nucleotide sequence ID" value="NZ_DAONMB010000082.1"/>
</dbReference>
<feature type="transmembrane region" description="Helical" evidence="1">
    <location>
        <begin position="94"/>
        <end position="111"/>
    </location>
</feature>
<keyword evidence="1" id="KW-0472">Membrane</keyword>
<reference evidence="2 3" key="1">
    <citation type="submission" date="2016-11" db="EMBL/GenBank/DDBJ databases">
        <authorList>
            <person name="Varghese N."/>
            <person name="Submissions S."/>
        </authorList>
    </citation>
    <scope>NUCLEOTIDE SEQUENCE [LARGE SCALE GENOMIC DNA]</scope>
    <source>
        <strain evidence="2 3">DSM 19027</strain>
    </source>
</reference>
<evidence type="ECO:0000313" key="2">
    <source>
        <dbReference type="EMBL" id="SHJ50765.1"/>
    </source>
</evidence>
<evidence type="ECO:0000256" key="1">
    <source>
        <dbReference type="SAM" id="Phobius"/>
    </source>
</evidence>
<keyword evidence="3" id="KW-1185">Reference proteome</keyword>